<name>A0A383AVD3_9ZZZZ</name>
<evidence type="ECO:0000256" key="3">
    <source>
        <dbReference type="ARBA" id="ARBA00012584"/>
    </source>
</evidence>
<keyword evidence="4" id="KW-0963">Cytoplasm</keyword>
<evidence type="ECO:0000256" key="6">
    <source>
        <dbReference type="ARBA" id="ARBA00022694"/>
    </source>
</evidence>
<evidence type="ECO:0000256" key="9">
    <source>
        <dbReference type="ARBA" id="ARBA00022840"/>
    </source>
</evidence>
<feature type="domain" description="YrdC-like" evidence="12">
    <location>
        <begin position="1"/>
        <end position="102"/>
    </location>
</feature>
<dbReference type="PROSITE" id="PS51163">
    <property type="entry name" value="YRDC"/>
    <property type="match status" value="1"/>
</dbReference>
<proteinExistence type="inferred from homology"/>
<dbReference type="PANTHER" id="PTHR17490:SF16">
    <property type="entry name" value="THREONYLCARBAMOYL-AMP SYNTHASE"/>
    <property type="match status" value="1"/>
</dbReference>
<keyword evidence="7" id="KW-0548">Nucleotidyltransferase</keyword>
<sequence>VSPFNKKGIHRIFNIKLRESEKPLLVLVSSENQMKQLVKSRSKEADLIINALWPAPLTLIFDALPEIPDILTAKTGKIGIRLPASKWTRSLIKTVGCPLTAT</sequence>
<feature type="non-terminal residue" evidence="13">
    <location>
        <position position="102"/>
    </location>
</feature>
<comment type="similarity">
    <text evidence="2">Belongs to the SUA5 family.</text>
</comment>
<dbReference type="EMBL" id="UINC01195302">
    <property type="protein sequence ID" value="SVE11797.1"/>
    <property type="molecule type" value="Genomic_DNA"/>
</dbReference>
<keyword evidence="9" id="KW-0067">ATP-binding</keyword>
<evidence type="ECO:0000256" key="10">
    <source>
        <dbReference type="ARBA" id="ARBA00029774"/>
    </source>
</evidence>
<keyword evidence="5" id="KW-0808">Transferase</keyword>
<dbReference type="GO" id="GO:0003725">
    <property type="term" value="F:double-stranded RNA binding"/>
    <property type="evidence" value="ECO:0007669"/>
    <property type="project" value="InterPro"/>
</dbReference>
<dbReference type="Pfam" id="PF01300">
    <property type="entry name" value="Sua5_yciO_yrdC"/>
    <property type="match status" value="1"/>
</dbReference>
<dbReference type="SUPFAM" id="SSF55821">
    <property type="entry name" value="YrdC/RibB"/>
    <property type="match status" value="1"/>
</dbReference>
<dbReference type="InterPro" id="IPR050156">
    <property type="entry name" value="TC-AMP_synthase_SUA5"/>
</dbReference>
<keyword evidence="8" id="KW-0547">Nucleotide-binding</keyword>
<dbReference type="GO" id="GO:0005737">
    <property type="term" value="C:cytoplasm"/>
    <property type="evidence" value="ECO:0007669"/>
    <property type="project" value="UniProtKB-SubCell"/>
</dbReference>
<dbReference type="EC" id="2.7.7.87" evidence="3"/>
<dbReference type="GO" id="GO:0006450">
    <property type="term" value="P:regulation of translational fidelity"/>
    <property type="evidence" value="ECO:0007669"/>
    <property type="project" value="TreeGrafter"/>
</dbReference>
<feature type="non-terminal residue" evidence="13">
    <location>
        <position position="1"/>
    </location>
</feature>
<comment type="catalytic activity">
    <reaction evidence="11">
        <text>L-threonine + hydrogencarbonate + ATP = L-threonylcarbamoyladenylate + diphosphate + H2O</text>
        <dbReference type="Rhea" id="RHEA:36407"/>
        <dbReference type="ChEBI" id="CHEBI:15377"/>
        <dbReference type="ChEBI" id="CHEBI:17544"/>
        <dbReference type="ChEBI" id="CHEBI:30616"/>
        <dbReference type="ChEBI" id="CHEBI:33019"/>
        <dbReference type="ChEBI" id="CHEBI:57926"/>
        <dbReference type="ChEBI" id="CHEBI:73682"/>
        <dbReference type="EC" id="2.7.7.87"/>
    </reaction>
</comment>
<dbReference type="InterPro" id="IPR017945">
    <property type="entry name" value="DHBP_synth_RibB-like_a/b_dom"/>
</dbReference>
<gene>
    <name evidence="13" type="ORF">METZ01_LOCUS464651</name>
</gene>
<evidence type="ECO:0000256" key="4">
    <source>
        <dbReference type="ARBA" id="ARBA00022490"/>
    </source>
</evidence>
<dbReference type="InterPro" id="IPR006070">
    <property type="entry name" value="Sua5-like_dom"/>
</dbReference>
<evidence type="ECO:0000256" key="11">
    <source>
        <dbReference type="ARBA" id="ARBA00048366"/>
    </source>
</evidence>
<protein>
    <recommendedName>
        <fullName evidence="10">L-threonylcarbamoyladenylate synthase</fullName>
        <ecNumber evidence="3">2.7.7.87</ecNumber>
    </recommendedName>
    <alternativeName>
        <fullName evidence="10">L-threonylcarbamoyladenylate synthase</fullName>
    </alternativeName>
</protein>
<evidence type="ECO:0000256" key="8">
    <source>
        <dbReference type="ARBA" id="ARBA00022741"/>
    </source>
</evidence>
<dbReference type="Gene3D" id="3.90.870.10">
    <property type="entry name" value="DHBP synthase"/>
    <property type="match status" value="1"/>
</dbReference>
<dbReference type="GO" id="GO:0000049">
    <property type="term" value="F:tRNA binding"/>
    <property type="evidence" value="ECO:0007669"/>
    <property type="project" value="TreeGrafter"/>
</dbReference>
<evidence type="ECO:0000256" key="7">
    <source>
        <dbReference type="ARBA" id="ARBA00022695"/>
    </source>
</evidence>
<evidence type="ECO:0000256" key="2">
    <source>
        <dbReference type="ARBA" id="ARBA00007663"/>
    </source>
</evidence>
<evidence type="ECO:0000313" key="13">
    <source>
        <dbReference type="EMBL" id="SVE11797.1"/>
    </source>
</evidence>
<dbReference type="PANTHER" id="PTHR17490">
    <property type="entry name" value="SUA5"/>
    <property type="match status" value="1"/>
</dbReference>
<evidence type="ECO:0000256" key="1">
    <source>
        <dbReference type="ARBA" id="ARBA00004496"/>
    </source>
</evidence>
<dbReference type="GO" id="GO:0061710">
    <property type="term" value="F:L-threonylcarbamoyladenylate synthase"/>
    <property type="evidence" value="ECO:0007669"/>
    <property type="project" value="UniProtKB-EC"/>
</dbReference>
<evidence type="ECO:0000259" key="12">
    <source>
        <dbReference type="PROSITE" id="PS51163"/>
    </source>
</evidence>
<dbReference type="GO" id="GO:0005524">
    <property type="term" value="F:ATP binding"/>
    <property type="evidence" value="ECO:0007669"/>
    <property type="project" value="UniProtKB-KW"/>
</dbReference>
<comment type="subcellular location">
    <subcellularLocation>
        <location evidence="1">Cytoplasm</location>
    </subcellularLocation>
</comment>
<organism evidence="13">
    <name type="scientific">marine metagenome</name>
    <dbReference type="NCBI Taxonomy" id="408172"/>
    <lineage>
        <taxon>unclassified sequences</taxon>
        <taxon>metagenomes</taxon>
        <taxon>ecological metagenomes</taxon>
    </lineage>
</organism>
<keyword evidence="6" id="KW-0819">tRNA processing</keyword>
<dbReference type="AlphaFoldDB" id="A0A383AVD3"/>
<accession>A0A383AVD3</accession>
<evidence type="ECO:0000256" key="5">
    <source>
        <dbReference type="ARBA" id="ARBA00022679"/>
    </source>
</evidence>
<dbReference type="GO" id="GO:0008033">
    <property type="term" value="P:tRNA processing"/>
    <property type="evidence" value="ECO:0007669"/>
    <property type="project" value="UniProtKB-KW"/>
</dbReference>
<reference evidence="13" key="1">
    <citation type="submission" date="2018-05" db="EMBL/GenBank/DDBJ databases">
        <authorList>
            <person name="Lanie J.A."/>
            <person name="Ng W.-L."/>
            <person name="Kazmierczak K.M."/>
            <person name="Andrzejewski T.M."/>
            <person name="Davidsen T.M."/>
            <person name="Wayne K.J."/>
            <person name="Tettelin H."/>
            <person name="Glass J.I."/>
            <person name="Rusch D."/>
            <person name="Podicherti R."/>
            <person name="Tsui H.-C.T."/>
            <person name="Winkler M.E."/>
        </authorList>
    </citation>
    <scope>NUCLEOTIDE SEQUENCE</scope>
</reference>